<evidence type="ECO:0000259" key="2">
    <source>
        <dbReference type="PROSITE" id="PS51352"/>
    </source>
</evidence>
<dbReference type="InterPro" id="IPR036249">
    <property type="entry name" value="Thioredoxin-like_sf"/>
</dbReference>
<dbReference type="EMBL" id="FOPP01000004">
    <property type="protein sequence ID" value="SFH02856.1"/>
    <property type="molecule type" value="Genomic_DNA"/>
</dbReference>
<evidence type="ECO:0000256" key="1">
    <source>
        <dbReference type="SAM" id="SignalP"/>
    </source>
</evidence>
<dbReference type="STRING" id="414048.SAMN04489864_104182"/>
<dbReference type="GO" id="GO:0016209">
    <property type="term" value="F:antioxidant activity"/>
    <property type="evidence" value="ECO:0007669"/>
    <property type="project" value="InterPro"/>
</dbReference>
<feature type="signal peptide" evidence="1">
    <location>
        <begin position="1"/>
        <end position="20"/>
    </location>
</feature>
<evidence type="ECO:0000313" key="3">
    <source>
        <dbReference type="EMBL" id="SFH02856.1"/>
    </source>
</evidence>
<dbReference type="InterPro" id="IPR047262">
    <property type="entry name" value="PRX-like1"/>
</dbReference>
<proteinExistence type="predicted"/>
<keyword evidence="1" id="KW-0732">Signal</keyword>
<dbReference type="PANTHER" id="PTHR43640:SF1">
    <property type="entry name" value="THIOREDOXIN-DEPENDENT PEROXIREDOXIN"/>
    <property type="match status" value="1"/>
</dbReference>
<dbReference type="SUPFAM" id="SSF52833">
    <property type="entry name" value="Thioredoxin-like"/>
    <property type="match status" value="1"/>
</dbReference>
<reference evidence="3 4" key="1">
    <citation type="submission" date="2016-10" db="EMBL/GenBank/DDBJ databases">
        <authorList>
            <person name="de Groot N.N."/>
        </authorList>
    </citation>
    <scope>NUCLEOTIDE SEQUENCE [LARGE SCALE GENOMIC DNA]</scope>
    <source>
        <strain evidence="3 4">DSM 18684</strain>
    </source>
</reference>
<dbReference type="InterPro" id="IPR013766">
    <property type="entry name" value="Thioredoxin_domain"/>
</dbReference>
<keyword evidence="4" id="KW-1185">Reference proteome</keyword>
<dbReference type="Pfam" id="PF00578">
    <property type="entry name" value="AhpC-TSA"/>
    <property type="match status" value="1"/>
</dbReference>
<dbReference type="InterPro" id="IPR000866">
    <property type="entry name" value="AhpC/TSA"/>
</dbReference>
<dbReference type="GO" id="GO:0016491">
    <property type="term" value="F:oxidoreductase activity"/>
    <property type="evidence" value="ECO:0007669"/>
    <property type="project" value="InterPro"/>
</dbReference>
<organism evidence="3 4">
    <name type="scientific">Pedobacter insulae</name>
    <dbReference type="NCBI Taxonomy" id="414048"/>
    <lineage>
        <taxon>Bacteria</taxon>
        <taxon>Pseudomonadati</taxon>
        <taxon>Bacteroidota</taxon>
        <taxon>Sphingobacteriia</taxon>
        <taxon>Sphingobacteriales</taxon>
        <taxon>Sphingobacteriaceae</taxon>
        <taxon>Pedobacter</taxon>
    </lineage>
</organism>
<dbReference type="Proteomes" id="UP000199666">
    <property type="component" value="Unassembled WGS sequence"/>
</dbReference>
<dbReference type="PANTHER" id="PTHR43640">
    <property type="entry name" value="OS07G0260300 PROTEIN"/>
    <property type="match status" value="1"/>
</dbReference>
<dbReference type="Gene3D" id="3.40.30.10">
    <property type="entry name" value="Glutaredoxin"/>
    <property type="match status" value="1"/>
</dbReference>
<dbReference type="RefSeq" id="WP_090993132.1">
    <property type="nucleotide sequence ID" value="NZ_FOPP01000004.1"/>
</dbReference>
<dbReference type="OrthoDB" id="9809746at2"/>
<evidence type="ECO:0000313" key="4">
    <source>
        <dbReference type="Proteomes" id="UP000199666"/>
    </source>
</evidence>
<dbReference type="AlphaFoldDB" id="A0A1I2WR64"/>
<sequence length="184" mass="20620">MRKILFSLSLCIGFSMALNAQSVALRPGNTISNILLKNTNGGTYDFKAQKTAKGFIVVFMTPSCDHCRAYEKRVIALDQKYKGKGYPVVAIGPYGDYPNEYPLDALAEMNKLAKNEGFTFPYLSDSKFKYTTLLGVQKTPTAFVLQKKANGFLIVYKGDIDDELDAKKQPKHKFVEEQVNKLIK</sequence>
<feature type="domain" description="Thioredoxin" evidence="2">
    <location>
        <begin position="25"/>
        <end position="180"/>
    </location>
</feature>
<accession>A0A1I2WR64</accession>
<gene>
    <name evidence="3" type="ORF">SAMN04489864_104182</name>
</gene>
<name>A0A1I2WR64_9SPHI</name>
<protein>
    <submittedName>
        <fullName evidence="3">Peroxiredoxin</fullName>
    </submittedName>
</protein>
<dbReference type="PROSITE" id="PS51352">
    <property type="entry name" value="THIOREDOXIN_2"/>
    <property type="match status" value="1"/>
</dbReference>
<feature type="chain" id="PRO_5011458646" evidence="1">
    <location>
        <begin position="21"/>
        <end position="184"/>
    </location>
</feature>